<dbReference type="Proteomes" id="UP000316096">
    <property type="component" value="Unassembled WGS sequence"/>
</dbReference>
<proteinExistence type="predicted"/>
<keyword evidence="3" id="KW-1185">Reference proteome</keyword>
<dbReference type="RefSeq" id="WP_141962788.1">
    <property type="nucleotide sequence ID" value="NZ_VFOZ01000002.1"/>
</dbReference>
<sequence length="65" mass="7050">MIKPDKVPLIQQETAVVVRPPHQDRGIELELARTTPSPATGRGAKKTRDPGRRRPPSAATLQNGS</sequence>
<evidence type="ECO:0000313" key="3">
    <source>
        <dbReference type="Proteomes" id="UP000316096"/>
    </source>
</evidence>
<dbReference type="EMBL" id="VFOZ01000002">
    <property type="protein sequence ID" value="TQL90813.1"/>
    <property type="molecule type" value="Genomic_DNA"/>
</dbReference>
<evidence type="ECO:0000256" key="1">
    <source>
        <dbReference type="SAM" id="MobiDB-lite"/>
    </source>
</evidence>
<feature type="region of interest" description="Disordered" evidence="1">
    <location>
        <begin position="19"/>
        <end position="65"/>
    </location>
</feature>
<gene>
    <name evidence="2" type="ORF">FB559_8126</name>
</gene>
<dbReference type="AlphaFoldDB" id="A0A543C158"/>
<protein>
    <submittedName>
        <fullName evidence="2">Uncharacterized protein</fullName>
    </submittedName>
</protein>
<evidence type="ECO:0000313" key="2">
    <source>
        <dbReference type="EMBL" id="TQL90813.1"/>
    </source>
</evidence>
<comment type="caution">
    <text evidence="2">The sequence shown here is derived from an EMBL/GenBank/DDBJ whole genome shotgun (WGS) entry which is preliminary data.</text>
</comment>
<name>A0A543C158_9ACTN</name>
<organism evidence="2 3">
    <name type="scientific">Actinoallomurus bryophytorum</name>
    <dbReference type="NCBI Taxonomy" id="1490222"/>
    <lineage>
        <taxon>Bacteria</taxon>
        <taxon>Bacillati</taxon>
        <taxon>Actinomycetota</taxon>
        <taxon>Actinomycetes</taxon>
        <taxon>Streptosporangiales</taxon>
        <taxon>Thermomonosporaceae</taxon>
        <taxon>Actinoallomurus</taxon>
    </lineage>
</organism>
<reference evidence="2 3" key="1">
    <citation type="submission" date="2019-06" db="EMBL/GenBank/DDBJ databases">
        <title>Sequencing the genomes of 1000 actinobacteria strains.</title>
        <authorList>
            <person name="Klenk H.-P."/>
        </authorList>
    </citation>
    <scope>NUCLEOTIDE SEQUENCE [LARGE SCALE GENOMIC DNA]</scope>
    <source>
        <strain evidence="2 3">DSM 102200</strain>
    </source>
</reference>
<accession>A0A543C158</accession>
<feature type="compositionally biased region" description="Basic and acidic residues" evidence="1">
    <location>
        <begin position="21"/>
        <end position="31"/>
    </location>
</feature>